<gene>
    <name evidence="8" type="ORF">EC9_33080</name>
</gene>
<evidence type="ECO:0000259" key="7">
    <source>
        <dbReference type="Pfam" id="PF00482"/>
    </source>
</evidence>
<protein>
    <submittedName>
        <fullName evidence="8">Bacterial type II secretion system protein F domain protein</fullName>
    </submittedName>
</protein>
<dbReference type="EMBL" id="CP036261">
    <property type="protein sequence ID" value="QDS89111.1"/>
    <property type="molecule type" value="Genomic_DNA"/>
</dbReference>
<evidence type="ECO:0000256" key="6">
    <source>
        <dbReference type="SAM" id="Phobius"/>
    </source>
</evidence>
<organism evidence="8 9">
    <name type="scientific">Rosistilla ulvae</name>
    <dbReference type="NCBI Taxonomy" id="1930277"/>
    <lineage>
        <taxon>Bacteria</taxon>
        <taxon>Pseudomonadati</taxon>
        <taxon>Planctomycetota</taxon>
        <taxon>Planctomycetia</taxon>
        <taxon>Pirellulales</taxon>
        <taxon>Pirellulaceae</taxon>
        <taxon>Rosistilla</taxon>
    </lineage>
</organism>
<dbReference type="OrthoDB" id="254209at2"/>
<evidence type="ECO:0000256" key="4">
    <source>
        <dbReference type="ARBA" id="ARBA00022989"/>
    </source>
</evidence>
<feature type="transmembrane region" description="Helical" evidence="6">
    <location>
        <begin position="248"/>
        <end position="275"/>
    </location>
</feature>
<dbReference type="Proteomes" id="UP000319557">
    <property type="component" value="Chromosome"/>
</dbReference>
<keyword evidence="5 6" id="KW-0472">Membrane</keyword>
<feature type="transmembrane region" description="Helical" evidence="6">
    <location>
        <begin position="81"/>
        <end position="101"/>
    </location>
</feature>
<sequence>MTSVLIPASGLIAAIAGLAIYWVHAARRESILHRLSAADAVVRPAVVSEAPFARRHRLIPWGIAIPIGIALGWLGNWPWNIAVGIAIIISFIASEADAWIYQWRLARIESQLADAIDVLVASVSAGASLQAALQQASEYTPRPLRDEITEMVARLRLGDAPPDVFDLLRQHVPTETFRLFSMTLTVNWQVGGALAETLSAIGGTIRDRLAIARQIRTLGTQGTLTTLTVLAVVWLMAAMMWQADPPRFLGFIHSTVGSWLVAVSLFLQGVGVALVSRISRPKI</sequence>
<proteinExistence type="predicted"/>
<dbReference type="PANTHER" id="PTHR35007:SF1">
    <property type="entry name" value="PILUS ASSEMBLY PROTEIN"/>
    <property type="match status" value="1"/>
</dbReference>
<keyword evidence="3 6" id="KW-0812">Transmembrane</keyword>
<feature type="transmembrane region" description="Helical" evidence="6">
    <location>
        <begin position="58"/>
        <end position="75"/>
    </location>
</feature>
<dbReference type="InterPro" id="IPR018076">
    <property type="entry name" value="T2SS_GspF_dom"/>
</dbReference>
<keyword evidence="9" id="KW-1185">Reference proteome</keyword>
<dbReference type="RefSeq" id="WP_145346678.1">
    <property type="nucleotide sequence ID" value="NZ_CP036261.1"/>
</dbReference>
<evidence type="ECO:0000256" key="1">
    <source>
        <dbReference type="ARBA" id="ARBA00004651"/>
    </source>
</evidence>
<feature type="domain" description="Type II secretion system protein GspF" evidence="7">
    <location>
        <begin position="116"/>
        <end position="240"/>
    </location>
</feature>
<evidence type="ECO:0000313" key="9">
    <source>
        <dbReference type="Proteomes" id="UP000319557"/>
    </source>
</evidence>
<evidence type="ECO:0000313" key="8">
    <source>
        <dbReference type="EMBL" id="QDS89111.1"/>
    </source>
</evidence>
<keyword evidence="2" id="KW-1003">Cell membrane</keyword>
<dbReference type="InterPro" id="IPR042094">
    <property type="entry name" value="T2SS_GspF_sf"/>
</dbReference>
<dbReference type="Gene3D" id="1.20.81.30">
    <property type="entry name" value="Type II secretion system (T2SS), domain F"/>
    <property type="match status" value="1"/>
</dbReference>
<dbReference type="Pfam" id="PF00482">
    <property type="entry name" value="T2SSF"/>
    <property type="match status" value="1"/>
</dbReference>
<evidence type="ECO:0000256" key="5">
    <source>
        <dbReference type="ARBA" id="ARBA00023136"/>
    </source>
</evidence>
<name>A0A517M2L6_9BACT</name>
<accession>A0A517M2L6</accession>
<feature type="transmembrane region" description="Helical" evidence="6">
    <location>
        <begin position="223"/>
        <end position="242"/>
    </location>
</feature>
<evidence type="ECO:0000256" key="2">
    <source>
        <dbReference type="ARBA" id="ARBA00022475"/>
    </source>
</evidence>
<evidence type="ECO:0000256" key="3">
    <source>
        <dbReference type="ARBA" id="ARBA00022692"/>
    </source>
</evidence>
<dbReference type="AlphaFoldDB" id="A0A517M2L6"/>
<keyword evidence="4 6" id="KW-1133">Transmembrane helix</keyword>
<comment type="subcellular location">
    <subcellularLocation>
        <location evidence="1">Cell membrane</location>
        <topology evidence="1">Multi-pass membrane protein</topology>
    </subcellularLocation>
</comment>
<dbReference type="PANTHER" id="PTHR35007">
    <property type="entry name" value="INTEGRAL MEMBRANE PROTEIN-RELATED"/>
    <property type="match status" value="1"/>
</dbReference>
<feature type="transmembrane region" description="Helical" evidence="6">
    <location>
        <begin position="6"/>
        <end position="24"/>
    </location>
</feature>
<dbReference type="GO" id="GO:0005886">
    <property type="term" value="C:plasma membrane"/>
    <property type="evidence" value="ECO:0007669"/>
    <property type="project" value="UniProtKB-SubCell"/>
</dbReference>
<dbReference type="KEGG" id="ruv:EC9_33080"/>
<reference evidence="8 9" key="1">
    <citation type="submission" date="2019-02" db="EMBL/GenBank/DDBJ databases">
        <title>Deep-cultivation of Planctomycetes and their phenomic and genomic characterization uncovers novel biology.</title>
        <authorList>
            <person name="Wiegand S."/>
            <person name="Jogler M."/>
            <person name="Boedeker C."/>
            <person name="Pinto D."/>
            <person name="Vollmers J."/>
            <person name="Rivas-Marin E."/>
            <person name="Kohn T."/>
            <person name="Peeters S.H."/>
            <person name="Heuer A."/>
            <person name="Rast P."/>
            <person name="Oberbeckmann S."/>
            <person name="Bunk B."/>
            <person name="Jeske O."/>
            <person name="Meyerdierks A."/>
            <person name="Storesund J.E."/>
            <person name="Kallscheuer N."/>
            <person name="Luecker S."/>
            <person name="Lage O.M."/>
            <person name="Pohl T."/>
            <person name="Merkel B.J."/>
            <person name="Hornburger P."/>
            <person name="Mueller R.-W."/>
            <person name="Bruemmer F."/>
            <person name="Labrenz M."/>
            <person name="Spormann A.M."/>
            <person name="Op den Camp H."/>
            <person name="Overmann J."/>
            <person name="Amann R."/>
            <person name="Jetten M.S.M."/>
            <person name="Mascher T."/>
            <person name="Medema M.H."/>
            <person name="Devos D.P."/>
            <person name="Kaster A.-K."/>
            <person name="Ovreas L."/>
            <person name="Rohde M."/>
            <person name="Galperin M.Y."/>
            <person name="Jogler C."/>
        </authorList>
    </citation>
    <scope>NUCLEOTIDE SEQUENCE [LARGE SCALE GENOMIC DNA]</scope>
    <source>
        <strain evidence="8 9">EC9</strain>
    </source>
</reference>